<dbReference type="Gene3D" id="1.10.10.10">
    <property type="entry name" value="Winged helix-like DNA-binding domain superfamily/Winged helix DNA-binding domain"/>
    <property type="match status" value="1"/>
</dbReference>
<dbReference type="SUPFAM" id="SSF46785">
    <property type="entry name" value="Winged helix' DNA-binding domain"/>
    <property type="match status" value="1"/>
</dbReference>
<protein>
    <submittedName>
        <fullName evidence="2">PadR family transcriptional regulator</fullName>
    </submittedName>
</protein>
<dbReference type="InterPro" id="IPR036390">
    <property type="entry name" value="WH_DNA-bd_sf"/>
</dbReference>
<dbReference type="Pfam" id="PF03551">
    <property type="entry name" value="PadR"/>
    <property type="match status" value="1"/>
</dbReference>
<sequence length="289" mass="32649">MRHRLHDFHRDSDFHESHHEHGHAHTAQHDSAHDFGHWYGRCRDASARHDFFHGHERNHRARHGEPSFLHELWHAIGRHRHRHGSGGPFWGGHGDRGFGDDDSFTRGRKFSGDDLQLMLLALIAEAPRHGYELIKALETRSNGFYAPSPGMVYPALTFLEELGFVTVQQEGNRKRYEIAEAGRAHLAANRDQVDMILAKLSYVAHKMESMRRAYAADAEADDESGAFGRQAGSWHPRLRQARYALKLALLRRIDADETEQQRVADILLRAAAEIEAKPAAGPAPQGAPA</sequence>
<evidence type="ECO:0000313" key="3">
    <source>
        <dbReference type="Proteomes" id="UP000235347"/>
    </source>
</evidence>
<evidence type="ECO:0000313" key="2">
    <source>
        <dbReference type="EMBL" id="PMS20280.1"/>
    </source>
</evidence>
<dbReference type="PANTHER" id="PTHR43252:SF7">
    <property type="entry name" value="TRANSCRIPTIONAL REGULATOR YQJI"/>
    <property type="match status" value="1"/>
</dbReference>
<dbReference type="AlphaFoldDB" id="A0A2N7VT00"/>
<proteinExistence type="predicted"/>
<dbReference type="PANTHER" id="PTHR43252">
    <property type="entry name" value="TRANSCRIPTIONAL REGULATOR YQJI"/>
    <property type="match status" value="1"/>
</dbReference>
<evidence type="ECO:0000259" key="1">
    <source>
        <dbReference type="Pfam" id="PF03551"/>
    </source>
</evidence>
<dbReference type="EMBL" id="PNYB01000019">
    <property type="protein sequence ID" value="PMS20280.1"/>
    <property type="molecule type" value="Genomic_DNA"/>
</dbReference>
<dbReference type="InterPro" id="IPR036388">
    <property type="entry name" value="WH-like_DNA-bd_sf"/>
</dbReference>
<dbReference type="Proteomes" id="UP000235347">
    <property type="component" value="Unassembled WGS sequence"/>
</dbReference>
<reference evidence="2 3" key="1">
    <citation type="submission" date="2018-01" db="EMBL/GenBank/DDBJ databases">
        <title>Whole genome analyses suggest that Burkholderia sensu lato contains two further novel genera in the rhizoxinica-symbiotica group Mycetohabitans gen. nov., and Trinickia gen. nov.: implications for the evolution of diazotrophy and nodulation in the Burkholderiaceae.</title>
        <authorList>
            <person name="Estrada-de los Santos P."/>
            <person name="Palmer M."/>
            <person name="Chavez-Ramirez B."/>
            <person name="Beukes C."/>
            <person name="Steenkamp E.T."/>
            <person name="Hirsch A.M."/>
            <person name="Manyaka P."/>
            <person name="Maluk M."/>
            <person name="Lafos M."/>
            <person name="Crook M."/>
            <person name="Gross E."/>
            <person name="Simon M.F."/>
            <person name="Bueno dos Reis Junior F."/>
            <person name="Poole P.S."/>
            <person name="Venter S.N."/>
            <person name="James E.K."/>
        </authorList>
    </citation>
    <scope>NUCLEOTIDE SEQUENCE [LARGE SCALE GENOMIC DNA]</scope>
    <source>
        <strain evidence="2 3">GP25-8</strain>
    </source>
</reference>
<gene>
    <name evidence="2" type="ORF">C0Z19_20440</name>
</gene>
<dbReference type="InterPro" id="IPR005149">
    <property type="entry name" value="Tscrpt_reg_PadR_N"/>
</dbReference>
<organism evidence="2 3">
    <name type="scientific">Trinickia soli</name>
    <dbReference type="NCBI Taxonomy" id="380675"/>
    <lineage>
        <taxon>Bacteria</taxon>
        <taxon>Pseudomonadati</taxon>
        <taxon>Pseudomonadota</taxon>
        <taxon>Betaproteobacteria</taxon>
        <taxon>Burkholderiales</taxon>
        <taxon>Burkholderiaceae</taxon>
        <taxon>Trinickia</taxon>
    </lineage>
</organism>
<dbReference type="RefSeq" id="WP_102611651.1">
    <property type="nucleotide sequence ID" value="NZ_CADIKD010000017.1"/>
</dbReference>
<keyword evidence="3" id="KW-1185">Reference proteome</keyword>
<accession>A0A2N7VT00</accession>
<name>A0A2N7VT00_9BURK</name>
<feature type="domain" description="Transcription regulator PadR N-terminal" evidence="1">
    <location>
        <begin position="119"/>
        <end position="187"/>
    </location>
</feature>
<comment type="caution">
    <text evidence="2">The sequence shown here is derived from an EMBL/GenBank/DDBJ whole genome shotgun (WGS) entry which is preliminary data.</text>
</comment>